<proteinExistence type="predicted"/>
<dbReference type="Proteomes" id="UP000029843">
    <property type="component" value="Unassembled WGS sequence"/>
</dbReference>
<dbReference type="AlphaFoldDB" id="A0A099KJL3"/>
<accession>A0A099KJL3</accession>
<sequence length="56" mass="6707">MSSNNIPNRNIVFYFKKNLRSKLLTKQERNALEASLDEVIERLIKKEEISDEKRQK</sequence>
<comment type="caution">
    <text evidence="1">The sequence shown here is derived from an EMBL/GenBank/DDBJ whole genome shotgun (WGS) entry which is preliminary data.</text>
</comment>
<dbReference type="RefSeq" id="WP_190277839.1">
    <property type="nucleotide sequence ID" value="NZ_JQED01000037.1"/>
</dbReference>
<name>A0A099KJL3_COLPS</name>
<gene>
    <name evidence="1" type="ORF">ND2E_3673</name>
</gene>
<dbReference type="PATRIC" id="fig|28229.4.peg.2825"/>
<reference evidence="1 2" key="1">
    <citation type="submission" date="2014-08" db="EMBL/GenBank/DDBJ databases">
        <title>Genomic and Phenotypic Diversity of Colwellia psychrerythraea strains from Disparate Marine Basins.</title>
        <authorList>
            <person name="Techtmann S.M."/>
            <person name="Stelling S.C."/>
            <person name="Utturkar S.M."/>
            <person name="Alshibli N."/>
            <person name="Harris A."/>
            <person name="Brown S.D."/>
            <person name="Hazen T.C."/>
        </authorList>
    </citation>
    <scope>NUCLEOTIDE SEQUENCE [LARGE SCALE GENOMIC DNA]</scope>
    <source>
        <strain evidence="1 2">ND2E</strain>
    </source>
</reference>
<organism evidence="1 2">
    <name type="scientific">Colwellia psychrerythraea</name>
    <name type="common">Vibrio psychroerythus</name>
    <dbReference type="NCBI Taxonomy" id="28229"/>
    <lineage>
        <taxon>Bacteria</taxon>
        <taxon>Pseudomonadati</taxon>
        <taxon>Pseudomonadota</taxon>
        <taxon>Gammaproteobacteria</taxon>
        <taxon>Alteromonadales</taxon>
        <taxon>Colwelliaceae</taxon>
        <taxon>Colwellia</taxon>
    </lineage>
</organism>
<evidence type="ECO:0000313" key="2">
    <source>
        <dbReference type="Proteomes" id="UP000029843"/>
    </source>
</evidence>
<protein>
    <submittedName>
        <fullName evidence="1">Uncharacterized protein</fullName>
    </submittedName>
</protein>
<dbReference type="EMBL" id="JQED01000037">
    <property type="protein sequence ID" value="KGJ90117.1"/>
    <property type="molecule type" value="Genomic_DNA"/>
</dbReference>
<evidence type="ECO:0000313" key="1">
    <source>
        <dbReference type="EMBL" id="KGJ90117.1"/>
    </source>
</evidence>